<dbReference type="Proteomes" id="UP000176877">
    <property type="component" value="Unassembled WGS sequence"/>
</dbReference>
<accession>A0A1F5S964</accession>
<evidence type="ECO:0000313" key="4">
    <source>
        <dbReference type="Proteomes" id="UP000176877"/>
    </source>
</evidence>
<dbReference type="GO" id="GO:0003676">
    <property type="term" value="F:nucleic acid binding"/>
    <property type="evidence" value="ECO:0007669"/>
    <property type="project" value="InterPro"/>
</dbReference>
<dbReference type="Gene3D" id="3.40.1350.10">
    <property type="match status" value="1"/>
</dbReference>
<gene>
    <name evidence="3" type="ORF">A3D45_03055</name>
</gene>
<evidence type="ECO:0000256" key="2">
    <source>
        <dbReference type="HAMAP-Rule" id="MF_00048"/>
    </source>
</evidence>
<reference evidence="3 4" key="1">
    <citation type="journal article" date="2016" name="Nat. Commun.">
        <title>Thousands of microbial genomes shed light on interconnected biogeochemical processes in an aquifer system.</title>
        <authorList>
            <person name="Anantharaman K."/>
            <person name="Brown C.T."/>
            <person name="Hug L.A."/>
            <person name="Sharon I."/>
            <person name="Castelle C.J."/>
            <person name="Probst A.J."/>
            <person name="Thomas B.C."/>
            <person name="Singh A."/>
            <person name="Wilkins M.J."/>
            <person name="Karaoz U."/>
            <person name="Brodie E.L."/>
            <person name="Williams K.H."/>
            <person name="Hubbard S.S."/>
            <person name="Banfield J.F."/>
        </authorList>
    </citation>
    <scope>NUCLEOTIDE SEQUENCE [LARGE SCALE GENOMIC DNA]</scope>
</reference>
<dbReference type="PANTHER" id="PTHR34039">
    <property type="entry name" value="UPF0102 PROTEIN YRAN"/>
    <property type="match status" value="1"/>
</dbReference>
<dbReference type="SUPFAM" id="SSF52980">
    <property type="entry name" value="Restriction endonuclease-like"/>
    <property type="match status" value="1"/>
</dbReference>
<evidence type="ECO:0000256" key="1">
    <source>
        <dbReference type="ARBA" id="ARBA00006738"/>
    </source>
</evidence>
<evidence type="ECO:0000313" key="3">
    <source>
        <dbReference type="EMBL" id="OGF23245.1"/>
    </source>
</evidence>
<dbReference type="AlphaFoldDB" id="A0A1F5S964"/>
<organism evidence="3 4">
    <name type="scientific">Candidatus Falkowbacteria bacterium RIFCSPHIGHO2_02_FULL_42_9</name>
    <dbReference type="NCBI Taxonomy" id="1797986"/>
    <lineage>
        <taxon>Bacteria</taxon>
        <taxon>Candidatus Falkowiibacteriota</taxon>
    </lineage>
</organism>
<dbReference type="InterPro" id="IPR011335">
    <property type="entry name" value="Restrct_endonuc-II-like"/>
</dbReference>
<sequence>MGLSSPLFFMSHNQRIGKFGETLAKNYLISRGYKIIDLNVKLSYQEIDIVASKHDLTIFVEVKTRISQIYGLAEDAFAFTKSERFRRGIEMFIKNYKISADNIRADLITVDIDRLKKTARIKHFQDII</sequence>
<protein>
    <recommendedName>
        <fullName evidence="2">UPF0102 protein A3D45_03055</fullName>
    </recommendedName>
</protein>
<comment type="caution">
    <text evidence="3">The sequence shown here is derived from an EMBL/GenBank/DDBJ whole genome shotgun (WGS) entry which is preliminary data.</text>
</comment>
<dbReference type="InterPro" id="IPR003509">
    <property type="entry name" value="UPF0102_YraN-like"/>
</dbReference>
<dbReference type="EMBL" id="MFFT01000018">
    <property type="protein sequence ID" value="OGF23245.1"/>
    <property type="molecule type" value="Genomic_DNA"/>
</dbReference>
<comment type="similarity">
    <text evidence="1 2">Belongs to the UPF0102 family.</text>
</comment>
<dbReference type="PANTHER" id="PTHR34039:SF1">
    <property type="entry name" value="UPF0102 PROTEIN YRAN"/>
    <property type="match status" value="1"/>
</dbReference>
<name>A0A1F5S964_9BACT</name>
<dbReference type="InterPro" id="IPR011856">
    <property type="entry name" value="tRNA_endonuc-like_dom_sf"/>
</dbReference>
<proteinExistence type="inferred from homology"/>
<dbReference type="Pfam" id="PF02021">
    <property type="entry name" value="UPF0102"/>
    <property type="match status" value="1"/>
</dbReference>
<dbReference type="HAMAP" id="MF_00048">
    <property type="entry name" value="UPF0102"/>
    <property type="match status" value="1"/>
</dbReference>